<evidence type="ECO:0000256" key="9">
    <source>
        <dbReference type="SAM" id="Phobius"/>
    </source>
</evidence>
<feature type="compositionally biased region" description="Basic and acidic residues" evidence="8">
    <location>
        <begin position="262"/>
        <end position="276"/>
    </location>
</feature>
<dbReference type="Proteomes" id="UP000316603">
    <property type="component" value="Unassembled WGS sequence"/>
</dbReference>
<dbReference type="AlphaFoldDB" id="A0A561TFQ7"/>
<evidence type="ECO:0000256" key="2">
    <source>
        <dbReference type="ARBA" id="ARBA00010735"/>
    </source>
</evidence>
<comment type="similarity">
    <text evidence="2">Belongs to the AzlC family.</text>
</comment>
<keyword evidence="4" id="KW-1003">Cell membrane</keyword>
<dbReference type="PANTHER" id="PTHR34979">
    <property type="entry name" value="INNER MEMBRANE PROTEIN YGAZ"/>
    <property type="match status" value="1"/>
</dbReference>
<organism evidence="10 11">
    <name type="scientific">Streptomyces capillispiralis</name>
    <dbReference type="NCBI Taxonomy" id="68182"/>
    <lineage>
        <taxon>Bacteria</taxon>
        <taxon>Bacillati</taxon>
        <taxon>Actinomycetota</taxon>
        <taxon>Actinomycetes</taxon>
        <taxon>Kitasatosporales</taxon>
        <taxon>Streptomycetaceae</taxon>
        <taxon>Streptomyces</taxon>
    </lineage>
</organism>
<feature type="region of interest" description="Disordered" evidence="8">
    <location>
        <begin position="235"/>
        <end position="276"/>
    </location>
</feature>
<evidence type="ECO:0000313" key="10">
    <source>
        <dbReference type="EMBL" id="TWF85956.1"/>
    </source>
</evidence>
<proteinExistence type="inferred from homology"/>
<feature type="transmembrane region" description="Helical" evidence="9">
    <location>
        <begin position="68"/>
        <end position="93"/>
    </location>
</feature>
<evidence type="ECO:0000256" key="7">
    <source>
        <dbReference type="ARBA" id="ARBA00023136"/>
    </source>
</evidence>
<feature type="transmembrane region" description="Helical" evidence="9">
    <location>
        <begin position="31"/>
        <end position="56"/>
    </location>
</feature>
<comment type="subcellular location">
    <subcellularLocation>
        <location evidence="1">Cell membrane</location>
        <topology evidence="1">Multi-pass membrane protein</topology>
    </subcellularLocation>
</comment>
<feature type="transmembrane region" description="Helical" evidence="9">
    <location>
        <begin position="201"/>
        <end position="231"/>
    </location>
</feature>
<evidence type="ECO:0000256" key="4">
    <source>
        <dbReference type="ARBA" id="ARBA00022475"/>
    </source>
</evidence>
<evidence type="ECO:0000256" key="8">
    <source>
        <dbReference type="SAM" id="MobiDB-lite"/>
    </source>
</evidence>
<comment type="caution">
    <text evidence="10">The sequence shown here is derived from an EMBL/GenBank/DDBJ whole genome shotgun (WGS) entry which is preliminary data.</text>
</comment>
<keyword evidence="7 9" id="KW-0472">Membrane</keyword>
<evidence type="ECO:0000313" key="11">
    <source>
        <dbReference type="Proteomes" id="UP000316603"/>
    </source>
</evidence>
<feature type="compositionally biased region" description="Basic and acidic residues" evidence="8">
    <location>
        <begin position="238"/>
        <end position="252"/>
    </location>
</feature>
<dbReference type="InterPro" id="IPR011606">
    <property type="entry name" value="Brnchd-chn_aa_trnsp_permease"/>
</dbReference>
<dbReference type="GO" id="GO:1903785">
    <property type="term" value="P:L-valine transmembrane transport"/>
    <property type="evidence" value="ECO:0007669"/>
    <property type="project" value="TreeGrafter"/>
</dbReference>
<gene>
    <name evidence="10" type="ORF">FHX78_112914</name>
</gene>
<evidence type="ECO:0000256" key="1">
    <source>
        <dbReference type="ARBA" id="ARBA00004651"/>
    </source>
</evidence>
<evidence type="ECO:0000256" key="6">
    <source>
        <dbReference type="ARBA" id="ARBA00022989"/>
    </source>
</evidence>
<dbReference type="EMBL" id="VIWV01000001">
    <property type="protein sequence ID" value="TWF85956.1"/>
    <property type="molecule type" value="Genomic_DNA"/>
</dbReference>
<dbReference type="GO" id="GO:0005886">
    <property type="term" value="C:plasma membrane"/>
    <property type="evidence" value="ECO:0007669"/>
    <property type="project" value="UniProtKB-SubCell"/>
</dbReference>
<reference evidence="10 11" key="1">
    <citation type="submission" date="2019-06" db="EMBL/GenBank/DDBJ databases">
        <title>Sequencing the genomes of 1000 actinobacteria strains.</title>
        <authorList>
            <person name="Klenk H.-P."/>
        </authorList>
    </citation>
    <scope>NUCLEOTIDE SEQUENCE [LARGE SCALE GENOMIC DNA]</scope>
    <source>
        <strain evidence="10 11">DSM 41695</strain>
    </source>
</reference>
<accession>A0A561TFQ7</accession>
<evidence type="ECO:0000256" key="5">
    <source>
        <dbReference type="ARBA" id="ARBA00022692"/>
    </source>
</evidence>
<keyword evidence="11" id="KW-1185">Reference proteome</keyword>
<keyword evidence="3" id="KW-0813">Transport</keyword>
<sequence>MVGNMRSVQRTPPAAGPLASLDPDLLRDVSLVCLAGGVVGVSFGAIAVAGGLPVWVPVVMSLVVYAGSAQFSAVGVLLAGGGPVAAAATGLLLNTRTAAFSLAVAEHIGRGRLARLVGAHLVTDETVAFTLAQQDPARRRAAFWISGLGMFAVWNAGVLVGALAGSALGDTARYGLDAAFPAVLAALVLPSLREDADVRRAALPGAALALAVTPAVPAGVPVLVALAGLVLHGRGRGRGGESRNKRGGESRSGRGGGPRIGRGGESRIGREGRRSG</sequence>
<protein>
    <submittedName>
        <fullName evidence="10">4-azaleucine resistance transporter AzlC</fullName>
    </submittedName>
</protein>
<dbReference type="PANTHER" id="PTHR34979:SF1">
    <property type="entry name" value="INNER MEMBRANE PROTEIN YGAZ"/>
    <property type="match status" value="1"/>
</dbReference>
<evidence type="ECO:0000256" key="3">
    <source>
        <dbReference type="ARBA" id="ARBA00022448"/>
    </source>
</evidence>
<dbReference type="Pfam" id="PF03591">
    <property type="entry name" value="AzlC"/>
    <property type="match status" value="1"/>
</dbReference>
<keyword evidence="6 9" id="KW-1133">Transmembrane helix</keyword>
<feature type="transmembrane region" description="Helical" evidence="9">
    <location>
        <begin position="141"/>
        <end position="165"/>
    </location>
</feature>
<name>A0A561TFQ7_9ACTN</name>
<keyword evidence="5 9" id="KW-0812">Transmembrane</keyword>